<comment type="similarity">
    <text evidence="2">Belongs to the bacterial sugar transferase family.</text>
</comment>
<dbReference type="PANTHER" id="PTHR30576:SF10">
    <property type="entry name" value="SLL5057 PROTEIN"/>
    <property type="match status" value="1"/>
</dbReference>
<dbReference type="InterPro" id="IPR036291">
    <property type="entry name" value="NAD(P)-bd_dom_sf"/>
</dbReference>
<evidence type="ECO:0000256" key="7">
    <source>
        <dbReference type="SAM" id="Phobius"/>
    </source>
</evidence>
<dbReference type="RefSeq" id="WP_311344540.1">
    <property type="nucleotide sequence ID" value="NZ_JAVREI010000003.1"/>
</dbReference>
<keyword evidence="3 9" id="KW-0808">Transferase</keyword>
<feature type="domain" description="Bacterial sugar transferase" evidence="8">
    <location>
        <begin position="305"/>
        <end position="492"/>
    </location>
</feature>
<evidence type="ECO:0000313" key="9">
    <source>
        <dbReference type="EMBL" id="MDT0275716.1"/>
    </source>
</evidence>
<comment type="caution">
    <text evidence="9">The sequence shown here is derived from an EMBL/GenBank/DDBJ whole genome shotgun (WGS) entry which is preliminary data.</text>
</comment>
<dbReference type="Gene3D" id="3.40.50.720">
    <property type="entry name" value="NAD(P)-binding Rossmann-like Domain"/>
    <property type="match status" value="1"/>
</dbReference>
<dbReference type="Pfam" id="PF02397">
    <property type="entry name" value="Bac_transf"/>
    <property type="match status" value="1"/>
</dbReference>
<dbReference type="GO" id="GO:0016740">
    <property type="term" value="F:transferase activity"/>
    <property type="evidence" value="ECO:0007669"/>
    <property type="project" value="UniProtKB-KW"/>
</dbReference>
<keyword evidence="6 7" id="KW-0472">Membrane</keyword>
<dbReference type="Proteomes" id="UP001183222">
    <property type="component" value="Unassembled WGS sequence"/>
</dbReference>
<comment type="subcellular location">
    <subcellularLocation>
        <location evidence="1">Membrane</location>
        <topology evidence="1">Multi-pass membrane protein</topology>
    </subcellularLocation>
</comment>
<keyword evidence="4 7" id="KW-0812">Transmembrane</keyword>
<name>A0ABU2K6D7_9ACTN</name>
<dbReference type="Pfam" id="PF13727">
    <property type="entry name" value="CoA_binding_3"/>
    <property type="match status" value="1"/>
</dbReference>
<protein>
    <submittedName>
        <fullName evidence="9">Sugar transferase</fullName>
        <ecNumber evidence="9">2.7.8.-</ecNumber>
    </submittedName>
</protein>
<accession>A0ABU2K6D7</accession>
<dbReference type="EC" id="2.7.8.-" evidence="9"/>
<evidence type="ECO:0000259" key="8">
    <source>
        <dbReference type="Pfam" id="PF02397"/>
    </source>
</evidence>
<keyword evidence="5 7" id="KW-1133">Transmembrane helix</keyword>
<evidence type="ECO:0000256" key="6">
    <source>
        <dbReference type="ARBA" id="ARBA00023136"/>
    </source>
</evidence>
<evidence type="ECO:0000256" key="1">
    <source>
        <dbReference type="ARBA" id="ARBA00004141"/>
    </source>
</evidence>
<feature type="transmembrane region" description="Helical" evidence="7">
    <location>
        <begin position="135"/>
        <end position="155"/>
    </location>
</feature>
<dbReference type="PANTHER" id="PTHR30576">
    <property type="entry name" value="COLANIC BIOSYNTHESIS UDP-GLUCOSE LIPID CARRIER TRANSFERASE"/>
    <property type="match status" value="1"/>
</dbReference>
<proteinExistence type="inferred from homology"/>
<dbReference type="InterPro" id="IPR003362">
    <property type="entry name" value="Bact_transf"/>
</dbReference>
<dbReference type="InterPro" id="IPR017475">
    <property type="entry name" value="EPS_sugar_tfrase"/>
</dbReference>
<feature type="transmembrane region" description="Helical" evidence="7">
    <location>
        <begin position="76"/>
        <end position="98"/>
    </location>
</feature>
<feature type="transmembrane region" description="Helical" evidence="7">
    <location>
        <begin position="42"/>
        <end position="64"/>
    </location>
</feature>
<evidence type="ECO:0000313" key="10">
    <source>
        <dbReference type="Proteomes" id="UP001183222"/>
    </source>
</evidence>
<dbReference type="EMBL" id="JAVREI010000003">
    <property type="protein sequence ID" value="MDT0275716.1"/>
    <property type="molecule type" value="Genomic_DNA"/>
</dbReference>
<evidence type="ECO:0000256" key="2">
    <source>
        <dbReference type="ARBA" id="ARBA00006464"/>
    </source>
</evidence>
<feature type="transmembrane region" description="Helical" evidence="7">
    <location>
        <begin position="110"/>
        <end position="129"/>
    </location>
</feature>
<feature type="transmembrane region" description="Helical" evidence="7">
    <location>
        <begin position="311"/>
        <end position="331"/>
    </location>
</feature>
<evidence type="ECO:0000256" key="3">
    <source>
        <dbReference type="ARBA" id="ARBA00022679"/>
    </source>
</evidence>
<evidence type="ECO:0000256" key="4">
    <source>
        <dbReference type="ARBA" id="ARBA00022692"/>
    </source>
</evidence>
<dbReference type="SUPFAM" id="SSF51735">
    <property type="entry name" value="NAD(P)-binding Rossmann-fold domains"/>
    <property type="match status" value="1"/>
</dbReference>
<reference evidence="10" key="1">
    <citation type="submission" date="2023-07" db="EMBL/GenBank/DDBJ databases">
        <title>30 novel species of actinomycetes from the DSMZ collection.</title>
        <authorList>
            <person name="Nouioui I."/>
        </authorList>
    </citation>
    <scope>NUCLEOTIDE SEQUENCE [LARGE SCALE GENOMIC DNA]</scope>
    <source>
        <strain evidence="10">DSM 46792</strain>
    </source>
</reference>
<keyword evidence="10" id="KW-1185">Reference proteome</keyword>
<dbReference type="NCBIfam" id="TIGR03025">
    <property type="entry name" value="EPS_sugtrans"/>
    <property type="match status" value="1"/>
</dbReference>
<sequence length="498" mass="54064">MLVDKATLGDGLDRIPVPRSERATVPARPLERRPTASWVRTYALALASVEALAAAVIGACVVVTRPEGLPPVPSLFWASVALVVAWPLLLWACGAYAEPVFGTGSDEYRTVARAGLVLLAVAGFVSYAADLQLSRALVVVGIPALAVTTLVWRYAARCRLRRLRAHGRCTKRVVVVGRGGAVMELADRLRRENYAGLDVVGFCVTPADRARVAALADVPVEGLDDVVSMAARLDVDTIAVTSASETAAQYLRQLSWRLEGSGVELLVAPGLIEVAGPRLHIRPFEGLPLLSVEQPRFEGWHRMVKGAVDRCAAALALLVLSPVLLGIALAVRLTSSGPALYRQERIGINGRSFTMLKFRSMVVDADAQLDAIQADNMSDGLLFKMRNDPRVTPVGRWLRRLSLDELPQLFNVLGGSMALVGPRPPLPGEVARYDSSVSRRLLVKPGLTGLWQISGRSDLPWEEAVRLDLRYVENWSLALDLLILWKTTRAVLNRSGAY</sequence>
<gene>
    <name evidence="9" type="ORF">RM425_07340</name>
</gene>
<evidence type="ECO:0000256" key="5">
    <source>
        <dbReference type="ARBA" id="ARBA00022989"/>
    </source>
</evidence>
<organism evidence="9 10">
    <name type="scientific">Blastococcus goldschmidtiae</name>
    <dbReference type="NCBI Taxonomy" id="3075546"/>
    <lineage>
        <taxon>Bacteria</taxon>
        <taxon>Bacillati</taxon>
        <taxon>Actinomycetota</taxon>
        <taxon>Actinomycetes</taxon>
        <taxon>Geodermatophilales</taxon>
        <taxon>Geodermatophilaceae</taxon>
        <taxon>Blastococcus</taxon>
    </lineage>
</organism>